<evidence type="ECO:0000313" key="1">
    <source>
        <dbReference type="EMBL" id="MBA8877129.1"/>
    </source>
</evidence>
<proteinExistence type="predicted"/>
<comment type="caution">
    <text evidence="1">The sequence shown here is derived from an EMBL/GenBank/DDBJ whole genome shotgun (WGS) entry which is preliminary data.</text>
</comment>
<dbReference type="EMBL" id="JACGXN010000001">
    <property type="protein sequence ID" value="MBA8877129.1"/>
    <property type="molecule type" value="Genomic_DNA"/>
</dbReference>
<evidence type="ECO:0000313" key="2">
    <source>
        <dbReference type="Proteomes" id="UP000549052"/>
    </source>
</evidence>
<organism evidence="1 2">
    <name type="scientific">Phyllobacterium myrsinacearum</name>
    <dbReference type="NCBI Taxonomy" id="28101"/>
    <lineage>
        <taxon>Bacteria</taxon>
        <taxon>Pseudomonadati</taxon>
        <taxon>Pseudomonadota</taxon>
        <taxon>Alphaproteobacteria</taxon>
        <taxon>Hyphomicrobiales</taxon>
        <taxon>Phyllobacteriaceae</taxon>
        <taxon>Phyllobacterium</taxon>
    </lineage>
</organism>
<gene>
    <name evidence="1" type="ORF">FHW16_000811</name>
</gene>
<keyword evidence="2" id="KW-1185">Reference proteome</keyword>
<dbReference type="AlphaFoldDB" id="A0A839EEG6"/>
<dbReference type="Pfam" id="PF20102">
    <property type="entry name" value="DUF6492"/>
    <property type="match status" value="1"/>
</dbReference>
<dbReference type="RefSeq" id="WP_182547838.1">
    <property type="nucleotide sequence ID" value="NZ_JACGXN010000001.1"/>
</dbReference>
<dbReference type="InterPro" id="IPR045499">
    <property type="entry name" value="DUF6492"/>
</dbReference>
<name>A0A839EEG6_9HYPH</name>
<sequence length="287" mass="33176">MKTAIVTASYAPDFERCKLLCETIDRFVTGYTRHYILVEHRDVPLFRQLEGPRRIVVDENDLLPAWIKPFPDPLSFGRRRIWLSPRTMPLRGWHVQQFRRIAIAAHADDDAFFYVDSDVVFLRPFDCGSNWHGDILRLFRRDGDLLRPAAGDQRIWSEEAGRLLGIEPVSPAGHDYIGTLIAWRRDALLSMCSHIEKLSGRHWIAAIGRQRRFSECMIYGRYADEVLMTSGHYHDNAEFCRVFWVAPAPTEEEFLAFVEAMTSEQVAIGMQSFIGFDTARLRKLVNT</sequence>
<accession>A0A839EEG6</accession>
<reference evidence="1 2" key="1">
    <citation type="submission" date="2020-07" db="EMBL/GenBank/DDBJ databases">
        <title>Genomic Encyclopedia of Type Strains, Phase IV (KMG-V): Genome sequencing to study the core and pangenomes of soil and plant-associated prokaryotes.</title>
        <authorList>
            <person name="Whitman W."/>
        </authorList>
    </citation>
    <scope>NUCLEOTIDE SEQUENCE [LARGE SCALE GENOMIC DNA]</scope>
    <source>
        <strain evidence="1 2">AN3</strain>
    </source>
</reference>
<dbReference type="Proteomes" id="UP000549052">
    <property type="component" value="Unassembled WGS sequence"/>
</dbReference>
<protein>
    <submittedName>
        <fullName evidence="1">Uncharacterized protein</fullName>
    </submittedName>
</protein>